<evidence type="ECO:0000313" key="2">
    <source>
        <dbReference type="EMBL" id="MBW90761.1"/>
    </source>
</evidence>
<evidence type="ECO:0000256" key="1">
    <source>
        <dbReference type="SAM" id="Phobius"/>
    </source>
</evidence>
<organism evidence="2">
    <name type="scientific">Rhizophora mucronata</name>
    <name type="common">Asiatic mangrove</name>
    <dbReference type="NCBI Taxonomy" id="61149"/>
    <lineage>
        <taxon>Eukaryota</taxon>
        <taxon>Viridiplantae</taxon>
        <taxon>Streptophyta</taxon>
        <taxon>Embryophyta</taxon>
        <taxon>Tracheophyta</taxon>
        <taxon>Spermatophyta</taxon>
        <taxon>Magnoliopsida</taxon>
        <taxon>eudicotyledons</taxon>
        <taxon>Gunneridae</taxon>
        <taxon>Pentapetalae</taxon>
        <taxon>rosids</taxon>
        <taxon>fabids</taxon>
        <taxon>Malpighiales</taxon>
        <taxon>Rhizophoraceae</taxon>
        <taxon>Rhizophora</taxon>
    </lineage>
</organism>
<keyword evidence="1" id="KW-0472">Membrane</keyword>
<accession>A0A2P2JBB4</accession>
<sequence>MGWLQHSCHIPFPSNRKDFVLLFFFSSFIGNFVILVFILTNFSSRLHNFGFYNVIIKLSKILQSPTLRCPCFTLNNSNYKVCNCFRFPGVVDCDKDIN</sequence>
<dbReference type="AlphaFoldDB" id="A0A2P2JBB4"/>
<reference evidence="2" key="1">
    <citation type="submission" date="2018-02" db="EMBL/GenBank/DDBJ databases">
        <title>Rhizophora mucronata_Transcriptome.</title>
        <authorList>
            <person name="Meera S.P."/>
            <person name="Sreeshan A."/>
            <person name="Augustine A."/>
        </authorList>
    </citation>
    <scope>NUCLEOTIDE SEQUENCE</scope>
    <source>
        <tissue evidence="2">Leaf</tissue>
    </source>
</reference>
<name>A0A2P2JBB4_RHIMU</name>
<keyword evidence="1" id="KW-0812">Transmembrane</keyword>
<dbReference type="EMBL" id="GGEC01010278">
    <property type="protein sequence ID" value="MBW90761.1"/>
    <property type="molecule type" value="Transcribed_RNA"/>
</dbReference>
<keyword evidence="1" id="KW-1133">Transmembrane helix</keyword>
<feature type="transmembrane region" description="Helical" evidence="1">
    <location>
        <begin position="20"/>
        <end position="39"/>
    </location>
</feature>
<proteinExistence type="predicted"/>
<protein>
    <submittedName>
        <fullName evidence="2">Uncharacterized protein</fullName>
    </submittedName>
</protein>